<keyword evidence="4" id="KW-0788">Thiol protease</keyword>
<dbReference type="SUPFAM" id="SSF54001">
    <property type="entry name" value="Cysteine proteinases"/>
    <property type="match status" value="1"/>
</dbReference>
<dbReference type="InterPro" id="IPR039417">
    <property type="entry name" value="Peptidase_C1A_papain-like"/>
</dbReference>
<dbReference type="PANTHER" id="PTHR12411">
    <property type="entry name" value="CYSTEINE PROTEASE FAMILY C1-RELATED"/>
    <property type="match status" value="1"/>
</dbReference>
<dbReference type="SMART" id="SM00848">
    <property type="entry name" value="Inhibitor_I29"/>
    <property type="match status" value="1"/>
</dbReference>
<evidence type="ECO:0000256" key="5">
    <source>
        <dbReference type="ARBA" id="ARBA00023157"/>
    </source>
</evidence>
<evidence type="ECO:0000313" key="9">
    <source>
        <dbReference type="EMBL" id="RHN42646.1"/>
    </source>
</evidence>
<dbReference type="AlphaFoldDB" id="A0A396GND9"/>
<dbReference type="GO" id="GO:0006508">
    <property type="term" value="P:proteolysis"/>
    <property type="evidence" value="ECO:0007669"/>
    <property type="project" value="UniProtKB-KW"/>
</dbReference>
<dbReference type="SMART" id="SM00645">
    <property type="entry name" value="Pept_C1"/>
    <property type="match status" value="1"/>
</dbReference>
<dbReference type="Gramene" id="rna49111">
    <property type="protein sequence ID" value="RHN42646.1"/>
    <property type="gene ID" value="gene49111"/>
</dbReference>
<dbReference type="InterPro" id="IPR013128">
    <property type="entry name" value="Peptidase_C1A"/>
</dbReference>
<accession>A0A396GND9</accession>
<dbReference type="EMBL" id="PSQE01000008">
    <property type="protein sequence ID" value="RHN42646.1"/>
    <property type="molecule type" value="Genomic_DNA"/>
</dbReference>
<dbReference type="InterPro" id="IPR013201">
    <property type="entry name" value="Prot_inhib_I29"/>
</dbReference>
<keyword evidence="5" id="KW-1015">Disulfide bond</keyword>
<keyword evidence="3 9" id="KW-0378">Hydrolase</keyword>
<feature type="domain" description="Peptidase C1A papain C-terminal" evidence="7">
    <location>
        <begin position="157"/>
        <end position="372"/>
    </location>
</feature>
<evidence type="ECO:0000256" key="1">
    <source>
        <dbReference type="ARBA" id="ARBA00008455"/>
    </source>
</evidence>
<protein>
    <submittedName>
        <fullName evidence="9">Putative actinidain</fullName>
        <ecNumber evidence="9">3.4.22.14</ecNumber>
    </submittedName>
</protein>
<dbReference type="Pfam" id="PF00112">
    <property type="entry name" value="Peptidase_C1"/>
    <property type="match status" value="1"/>
</dbReference>
<dbReference type="FunFam" id="3.90.70.10:FF:000177">
    <property type="entry name" value="Cysteine proteinase RD21A"/>
    <property type="match status" value="1"/>
</dbReference>
<gene>
    <name evidence="9" type="ORF">MtrunA17_Chr8g0379151</name>
</gene>
<organism evidence="9">
    <name type="scientific">Medicago truncatula</name>
    <name type="common">Barrel medic</name>
    <name type="synonym">Medicago tribuloides</name>
    <dbReference type="NCBI Taxonomy" id="3880"/>
    <lineage>
        <taxon>Eukaryota</taxon>
        <taxon>Viridiplantae</taxon>
        <taxon>Streptophyta</taxon>
        <taxon>Embryophyta</taxon>
        <taxon>Tracheophyta</taxon>
        <taxon>Spermatophyta</taxon>
        <taxon>Magnoliopsida</taxon>
        <taxon>eudicotyledons</taxon>
        <taxon>Gunneridae</taxon>
        <taxon>Pentapetalae</taxon>
        <taxon>rosids</taxon>
        <taxon>fabids</taxon>
        <taxon>Fabales</taxon>
        <taxon>Fabaceae</taxon>
        <taxon>Papilionoideae</taxon>
        <taxon>50 kb inversion clade</taxon>
        <taxon>NPAAA clade</taxon>
        <taxon>Hologalegina</taxon>
        <taxon>IRL clade</taxon>
        <taxon>Trifolieae</taxon>
        <taxon>Medicago</taxon>
    </lineage>
</organism>
<proteinExistence type="inferred from homology"/>
<dbReference type="CDD" id="cd02248">
    <property type="entry name" value="Peptidase_C1A"/>
    <property type="match status" value="1"/>
</dbReference>
<evidence type="ECO:0000259" key="7">
    <source>
        <dbReference type="SMART" id="SM00645"/>
    </source>
</evidence>
<dbReference type="EC" id="3.4.22.14" evidence="9"/>
<evidence type="ECO:0000259" key="8">
    <source>
        <dbReference type="SMART" id="SM00848"/>
    </source>
</evidence>
<name>A0A396GND9_MEDTR</name>
<dbReference type="InterPro" id="IPR038765">
    <property type="entry name" value="Papain-like_cys_pep_sf"/>
</dbReference>
<keyword evidence="6" id="KW-0325">Glycoprotein</keyword>
<reference evidence="9" key="1">
    <citation type="journal article" date="2018" name="Nat. Plants">
        <title>Whole-genome landscape of Medicago truncatula symbiotic genes.</title>
        <authorList>
            <person name="Pecrix Y."/>
            <person name="Gamas P."/>
            <person name="Carrere S."/>
        </authorList>
    </citation>
    <scope>NUCLEOTIDE SEQUENCE</scope>
    <source>
        <tissue evidence="9">Leaves</tissue>
    </source>
</reference>
<keyword evidence="2" id="KW-0645">Protease</keyword>
<feature type="domain" description="Cathepsin propeptide inhibitor" evidence="8">
    <location>
        <begin position="67"/>
        <end position="127"/>
    </location>
</feature>
<dbReference type="Pfam" id="PF08246">
    <property type="entry name" value="Inhibitor_I29"/>
    <property type="match status" value="1"/>
</dbReference>
<sequence>MVTKTKRSNIGNSFCVMMISKMTKFILSFLILISITCLSFALSSEYSISSHGKLDKFSSDEEVFELFQMWKKEHGRDYANSEEENAKRFEIFKTNFKYINEMNAKRKSQTQHRLSLNKFADMSPEEFSKTYLPKIEMQVPSNRDNAKLKDDDDCENLPTSVDWREKGAVTEVRDQGDCQSHWAFSVTGAIEGLNKIVTGNLINLSAQELVDCDPASKGCAGGFYFNAFGYVIENGGIDTEANYPYLAKNGTCKENANKVVSIDNLLVLDGTEEALLCRTSKQPVSVSLDATGLQFYAGGVYGGENCKKESRNANLVGLIVGYDSVNGEDYWIVKNSWGKDWGEKGYLFIKRNVFEDWPFGVCAINAAVGYPVKTVLSSAM</sequence>
<evidence type="ECO:0000256" key="3">
    <source>
        <dbReference type="ARBA" id="ARBA00022801"/>
    </source>
</evidence>
<dbReference type="GO" id="GO:0004197">
    <property type="term" value="F:cysteine-type endopeptidase activity"/>
    <property type="evidence" value="ECO:0007669"/>
    <property type="project" value="UniProtKB-EC"/>
</dbReference>
<comment type="caution">
    <text evidence="9">The sequence shown here is derived from an EMBL/GenBank/DDBJ whole genome shotgun (WGS) entry which is preliminary data.</text>
</comment>
<dbReference type="InterPro" id="IPR025661">
    <property type="entry name" value="Pept_asp_AS"/>
</dbReference>
<dbReference type="InterPro" id="IPR000668">
    <property type="entry name" value="Peptidase_C1A_C"/>
</dbReference>
<evidence type="ECO:0000256" key="6">
    <source>
        <dbReference type="ARBA" id="ARBA00023180"/>
    </source>
</evidence>
<evidence type="ECO:0000256" key="2">
    <source>
        <dbReference type="ARBA" id="ARBA00022670"/>
    </source>
</evidence>
<dbReference type="Gene3D" id="3.90.70.10">
    <property type="entry name" value="Cysteine proteinases"/>
    <property type="match status" value="1"/>
</dbReference>
<evidence type="ECO:0000256" key="4">
    <source>
        <dbReference type="ARBA" id="ARBA00022807"/>
    </source>
</evidence>
<dbReference type="Proteomes" id="UP000265566">
    <property type="component" value="Chromosome 8"/>
</dbReference>
<dbReference type="OrthoDB" id="10253408at2759"/>
<comment type="similarity">
    <text evidence="1">Belongs to the peptidase C1 family.</text>
</comment>
<dbReference type="PROSITE" id="PS00640">
    <property type="entry name" value="THIOL_PROTEASE_ASN"/>
    <property type="match status" value="1"/>
</dbReference>